<evidence type="ECO:0000256" key="3">
    <source>
        <dbReference type="ARBA" id="ARBA00023125"/>
    </source>
</evidence>
<dbReference type="GO" id="GO:0003677">
    <property type="term" value="F:DNA binding"/>
    <property type="evidence" value="ECO:0007669"/>
    <property type="project" value="UniProtKB-KW"/>
</dbReference>
<evidence type="ECO:0000313" key="6">
    <source>
        <dbReference type="EMBL" id="TYP63384.1"/>
    </source>
</evidence>
<comment type="similarity">
    <text evidence="1">Belongs to the 'phage' integrase family.</text>
</comment>
<sequence>MLDQVRDQIRLKHYSIRTERVYCEWVKRYVRFHNFRHPLEMGAVEVEVILSDLPVRRDVSASTQNQALAALLFLYKQVLKQDLPWLGEVVRAKKPARLPVVLSIQEVQQILSPLEGEVGLVARLLYGAGLRLMEALRLRVKDVDFARNELIIRDGKGQKDRVTVLPVSVIEPLRLHLATVRVMHQQALAEGNGDVYLPDALSRKYPKAPWEWAWQYVSPATGLSVDPRSGAVRRHHMDEKRVQRAFKRAVTASGIAKLATPHTLRHSFATHLLESGQDIRTVQELLGHADVKTTMIYTHVLIEVV</sequence>
<dbReference type="Gene3D" id="1.10.150.130">
    <property type="match status" value="1"/>
</dbReference>
<dbReference type="PANTHER" id="PTHR30349">
    <property type="entry name" value="PHAGE INTEGRASE-RELATED"/>
    <property type="match status" value="1"/>
</dbReference>
<dbReference type="InterPro" id="IPR013762">
    <property type="entry name" value="Integrase-like_cat_sf"/>
</dbReference>
<feature type="domain" description="Tyr recombinase" evidence="5">
    <location>
        <begin position="97"/>
        <end position="305"/>
    </location>
</feature>
<evidence type="ECO:0000313" key="7">
    <source>
        <dbReference type="Proteomes" id="UP000324282"/>
    </source>
</evidence>
<dbReference type="CDD" id="cd01193">
    <property type="entry name" value="INT_IntI_C"/>
    <property type="match status" value="1"/>
</dbReference>
<evidence type="ECO:0000256" key="2">
    <source>
        <dbReference type="ARBA" id="ARBA00022908"/>
    </source>
</evidence>
<dbReference type="InterPro" id="IPR011946">
    <property type="entry name" value="Integrase_integron-type"/>
</dbReference>
<evidence type="ECO:0000256" key="1">
    <source>
        <dbReference type="ARBA" id="ARBA00008857"/>
    </source>
</evidence>
<evidence type="ECO:0000259" key="5">
    <source>
        <dbReference type="PROSITE" id="PS51898"/>
    </source>
</evidence>
<dbReference type="PANTHER" id="PTHR30349:SF64">
    <property type="entry name" value="PROPHAGE INTEGRASE INTD-RELATED"/>
    <property type="match status" value="1"/>
</dbReference>
<proteinExistence type="inferred from homology"/>
<comment type="caution">
    <text evidence="6">The sequence shown here is derived from an EMBL/GenBank/DDBJ whole genome shotgun (WGS) entry which is preliminary data.</text>
</comment>
<dbReference type="GO" id="GO:0006310">
    <property type="term" value="P:DNA recombination"/>
    <property type="evidence" value="ECO:0007669"/>
    <property type="project" value="UniProtKB-KW"/>
</dbReference>
<dbReference type="GO" id="GO:0015074">
    <property type="term" value="P:DNA integration"/>
    <property type="evidence" value="ECO:0007669"/>
    <property type="project" value="UniProtKB-KW"/>
</dbReference>
<dbReference type="NCBIfam" id="TIGR02249">
    <property type="entry name" value="integrase_gron"/>
    <property type="match status" value="1"/>
</dbReference>
<keyword evidence="4" id="KW-0233">DNA recombination</keyword>
<dbReference type="Pfam" id="PF00589">
    <property type="entry name" value="Phage_integrase"/>
    <property type="match status" value="1"/>
</dbReference>
<organism evidence="6 7">
    <name type="scientific">Stutzerimonas stutzeri</name>
    <name type="common">Pseudomonas stutzeri</name>
    <dbReference type="NCBI Taxonomy" id="316"/>
    <lineage>
        <taxon>Bacteria</taxon>
        <taxon>Pseudomonadati</taxon>
        <taxon>Pseudomonadota</taxon>
        <taxon>Gammaproteobacteria</taxon>
        <taxon>Pseudomonadales</taxon>
        <taxon>Pseudomonadaceae</taxon>
        <taxon>Stutzerimonas</taxon>
    </lineage>
</organism>
<reference evidence="6 7" key="1">
    <citation type="submission" date="2019-07" db="EMBL/GenBank/DDBJ databases">
        <title>Deep subsurface shale carbon reservoir microbial communities from Ohio and West Virginia, USA.</title>
        <authorList>
            <person name="Wrighton K."/>
        </authorList>
    </citation>
    <scope>NUCLEOTIDE SEQUENCE [LARGE SCALE GENOMIC DNA]</scope>
    <source>
        <strain evidence="6 7">NP_8Ht</strain>
    </source>
</reference>
<dbReference type="Pfam" id="PF13495">
    <property type="entry name" value="Phage_int_SAM_4"/>
    <property type="match status" value="1"/>
</dbReference>
<protein>
    <submittedName>
        <fullName evidence="6">Integron integrase</fullName>
    </submittedName>
</protein>
<dbReference type="InterPro" id="IPR050090">
    <property type="entry name" value="Tyrosine_recombinase_XerCD"/>
</dbReference>
<name>A0A5S5B8U6_STUST</name>
<dbReference type="InterPro" id="IPR004107">
    <property type="entry name" value="Integrase_SAM-like_N"/>
</dbReference>
<dbReference type="AlphaFoldDB" id="A0A5S5B8U6"/>
<keyword evidence="3" id="KW-0238">DNA-binding</keyword>
<gene>
    <name evidence="6" type="ORF">A9A72_123152</name>
</gene>
<dbReference type="InterPro" id="IPR002104">
    <property type="entry name" value="Integrase_catalytic"/>
</dbReference>
<evidence type="ECO:0000256" key="4">
    <source>
        <dbReference type="ARBA" id="ARBA00023172"/>
    </source>
</evidence>
<dbReference type="InterPro" id="IPR011010">
    <property type="entry name" value="DNA_brk_join_enz"/>
</dbReference>
<dbReference type="PROSITE" id="PS51898">
    <property type="entry name" value="TYR_RECOMBINASE"/>
    <property type="match status" value="1"/>
</dbReference>
<accession>A0A5S5B8U6</accession>
<dbReference type="EMBL" id="VNHQ01000013">
    <property type="protein sequence ID" value="TYP63384.1"/>
    <property type="molecule type" value="Genomic_DNA"/>
</dbReference>
<dbReference type="InterPro" id="IPR010998">
    <property type="entry name" value="Integrase_recombinase_N"/>
</dbReference>
<keyword evidence="2" id="KW-0229">DNA integration</keyword>
<dbReference type="SUPFAM" id="SSF56349">
    <property type="entry name" value="DNA breaking-rejoining enzymes"/>
    <property type="match status" value="1"/>
</dbReference>
<dbReference type="Gene3D" id="1.10.443.10">
    <property type="entry name" value="Intergrase catalytic core"/>
    <property type="match status" value="1"/>
</dbReference>
<dbReference type="Proteomes" id="UP000324282">
    <property type="component" value="Unassembled WGS sequence"/>
</dbReference>